<dbReference type="Pfam" id="PF13962">
    <property type="entry name" value="PGG"/>
    <property type="match status" value="1"/>
</dbReference>
<keyword evidence="2" id="KW-0040">ANK repeat</keyword>
<dbReference type="Pfam" id="PF12796">
    <property type="entry name" value="Ank_2"/>
    <property type="match status" value="2"/>
</dbReference>
<keyword evidence="4" id="KW-0812">Transmembrane</keyword>
<organism evidence="6 7">
    <name type="scientific">Stylosanthes scabra</name>
    <dbReference type="NCBI Taxonomy" id="79078"/>
    <lineage>
        <taxon>Eukaryota</taxon>
        <taxon>Viridiplantae</taxon>
        <taxon>Streptophyta</taxon>
        <taxon>Embryophyta</taxon>
        <taxon>Tracheophyta</taxon>
        <taxon>Spermatophyta</taxon>
        <taxon>Magnoliopsida</taxon>
        <taxon>eudicotyledons</taxon>
        <taxon>Gunneridae</taxon>
        <taxon>Pentapetalae</taxon>
        <taxon>rosids</taxon>
        <taxon>fabids</taxon>
        <taxon>Fabales</taxon>
        <taxon>Fabaceae</taxon>
        <taxon>Papilionoideae</taxon>
        <taxon>50 kb inversion clade</taxon>
        <taxon>dalbergioids sensu lato</taxon>
        <taxon>Dalbergieae</taxon>
        <taxon>Pterocarpus clade</taxon>
        <taxon>Stylosanthes</taxon>
    </lineage>
</organism>
<dbReference type="SUPFAM" id="SSF48403">
    <property type="entry name" value="Ankyrin repeat"/>
    <property type="match status" value="1"/>
</dbReference>
<evidence type="ECO:0000256" key="2">
    <source>
        <dbReference type="PROSITE-ProRule" id="PRU00023"/>
    </source>
</evidence>
<dbReference type="InterPro" id="IPR036770">
    <property type="entry name" value="Ankyrin_rpt-contain_sf"/>
</dbReference>
<comment type="subcellular location">
    <subcellularLocation>
        <location evidence="1">Cell membrane</location>
        <topology evidence="1">Peripheral membrane protein</topology>
        <orientation evidence="1">Cytoplasmic side</orientation>
    </subcellularLocation>
</comment>
<feature type="region of interest" description="Disordered" evidence="3">
    <location>
        <begin position="330"/>
        <end position="387"/>
    </location>
</feature>
<feature type="transmembrane region" description="Helical" evidence="4">
    <location>
        <begin position="474"/>
        <end position="493"/>
    </location>
</feature>
<feature type="repeat" description="ANK" evidence="2">
    <location>
        <begin position="203"/>
        <end position="225"/>
    </location>
</feature>
<feature type="compositionally biased region" description="Polar residues" evidence="3">
    <location>
        <begin position="335"/>
        <end position="387"/>
    </location>
</feature>
<comment type="caution">
    <text evidence="6">The sequence shown here is derived from an EMBL/GenBank/DDBJ whole genome shotgun (WGS) entry which is preliminary data.</text>
</comment>
<dbReference type="PANTHER" id="PTHR24128">
    <property type="entry name" value="HOMEOBOX PROTEIN WARIAI"/>
    <property type="match status" value="1"/>
</dbReference>
<proteinExistence type="predicted"/>
<feature type="repeat" description="ANK" evidence="2">
    <location>
        <begin position="92"/>
        <end position="114"/>
    </location>
</feature>
<feature type="region of interest" description="Disordered" evidence="3">
    <location>
        <begin position="274"/>
        <end position="306"/>
    </location>
</feature>
<keyword evidence="4" id="KW-0472">Membrane</keyword>
<feature type="domain" description="PGG" evidence="5">
    <location>
        <begin position="415"/>
        <end position="526"/>
    </location>
</feature>
<dbReference type="SMART" id="SM00248">
    <property type="entry name" value="ANK"/>
    <property type="match status" value="5"/>
</dbReference>
<feature type="transmembrane region" description="Helical" evidence="4">
    <location>
        <begin position="544"/>
        <end position="566"/>
    </location>
</feature>
<keyword evidence="4" id="KW-1133">Transmembrane helix</keyword>
<evidence type="ECO:0000256" key="3">
    <source>
        <dbReference type="SAM" id="MobiDB-lite"/>
    </source>
</evidence>
<feature type="transmembrane region" description="Helical" evidence="4">
    <location>
        <begin position="505"/>
        <end position="524"/>
    </location>
</feature>
<evidence type="ECO:0000256" key="1">
    <source>
        <dbReference type="ARBA" id="ARBA00004413"/>
    </source>
</evidence>
<evidence type="ECO:0000259" key="5">
    <source>
        <dbReference type="Pfam" id="PF13962"/>
    </source>
</evidence>
<reference evidence="6 7" key="1">
    <citation type="journal article" date="2023" name="Plants (Basel)">
        <title>Bridging the Gap: Combining Genomics and Transcriptomics Approaches to Understand Stylosanthes scabra, an Orphan Legume from the Brazilian Caatinga.</title>
        <authorList>
            <person name="Ferreira-Neto J.R.C."/>
            <person name="da Silva M.D."/>
            <person name="Binneck E."/>
            <person name="de Melo N.F."/>
            <person name="da Silva R.H."/>
            <person name="de Melo A.L.T.M."/>
            <person name="Pandolfi V."/>
            <person name="Bustamante F.O."/>
            <person name="Brasileiro-Vidal A.C."/>
            <person name="Benko-Iseppon A.M."/>
        </authorList>
    </citation>
    <scope>NUCLEOTIDE SEQUENCE [LARGE SCALE GENOMIC DNA]</scope>
    <source>
        <tissue evidence="6">Leaves</tissue>
    </source>
</reference>
<dbReference type="PROSITE" id="PS50088">
    <property type="entry name" value="ANK_REPEAT"/>
    <property type="match status" value="2"/>
</dbReference>
<keyword evidence="7" id="KW-1185">Reference proteome</keyword>
<dbReference type="Gene3D" id="1.25.40.20">
    <property type="entry name" value="Ankyrin repeat-containing domain"/>
    <property type="match status" value="2"/>
</dbReference>
<sequence>MAPNIITKTMQVLGADSNLQDNAMRELYQASIKGCVMTLKTLIQRDPLILFRVSLYPFHETPLHIASLLGHQDFCKVLLENNPAFAGEANSEGRCPLHLASAKGHAEVVKILLQINQETCMVRDKDDMIPLHFAAMRGHVAVIEELVRARPESVKERIMTDDSSVLHLCVRFNHLEALKLFVETIRLEGAEDSNEILWGKDKDGNTALHLAVKHRQFKSIEYLVSVAEMRPAISALNGVSTSLSALNMAHSTSALGIHQLLARADALLESSSNTHIVQESAPQASSDQGPSSTDTDNAHPSSSAGSIEQAHIWAGMDFQPQPQLPMQLSLSLSSTDHPSQSSQPHRSKINPAQSAGNPAEQSLPLVSNNNHLPPSAPSSGGITAQDDNNSFWDSRRVELFFKTYLISQINWMDSSQLLVATTVIATMTFQSVLSPPGGVWSGDTNSGGDCNKYGYCAAGTVVLGYAQSPDYMKFIFFNSASFFFSLCALLLIISGFPMNNIVMKWIMAFLMVAVASCMLLTYMWALGMTSPDHIYYRIKSLGYLLVGIWSFLLLIIGIFQVIRFIFWLRSTSSAPQAQVT</sequence>
<dbReference type="Proteomes" id="UP001341840">
    <property type="component" value="Unassembled WGS sequence"/>
</dbReference>
<gene>
    <name evidence="6" type="ORF">PIB30_038694</name>
</gene>
<dbReference type="InterPro" id="IPR002110">
    <property type="entry name" value="Ankyrin_rpt"/>
</dbReference>
<evidence type="ECO:0000313" key="6">
    <source>
        <dbReference type="EMBL" id="MED6109980.1"/>
    </source>
</evidence>
<protein>
    <recommendedName>
        <fullName evidence="5">PGG domain-containing protein</fullName>
    </recommendedName>
</protein>
<evidence type="ECO:0000313" key="7">
    <source>
        <dbReference type="Proteomes" id="UP001341840"/>
    </source>
</evidence>
<dbReference type="PANTHER" id="PTHR24128:SF106">
    <property type="entry name" value="ANKYRIN"/>
    <property type="match status" value="1"/>
</dbReference>
<accession>A0ABU6QE56</accession>
<dbReference type="InterPro" id="IPR026961">
    <property type="entry name" value="PGG_dom"/>
</dbReference>
<evidence type="ECO:0000256" key="4">
    <source>
        <dbReference type="SAM" id="Phobius"/>
    </source>
</evidence>
<dbReference type="EMBL" id="JASCZI010000201">
    <property type="protein sequence ID" value="MED6109980.1"/>
    <property type="molecule type" value="Genomic_DNA"/>
</dbReference>
<dbReference type="PROSITE" id="PS50297">
    <property type="entry name" value="ANK_REP_REGION"/>
    <property type="match status" value="2"/>
</dbReference>
<name>A0ABU6QE56_9FABA</name>